<keyword evidence="1 3" id="KW-0963">Cytoplasm</keyword>
<feature type="compositionally biased region" description="Basic and acidic residues" evidence="4">
    <location>
        <begin position="1"/>
        <end position="12"/>
    </location>
</feature>
<feature type="active site" description="Cysteine persulfide intermediate" evidence="3">
    <location>
        <position position="157"/>
    </location>
</feature>
<evidence type="ECO:0000256" key="2">
    <source>
        <dbReference type="ARBA" id="ARBA00023150"/>
    </source>
</evidence>
<comment type="caution">
    <text evidence="5">The sequence shown here is derived from an EMBL/GenBank/DDBJ whole genome shotgun (WGS) entry which is preliminary data.</text>
</comment>
<dbReference type="InterPro" id="IPR003786">
    <property type="entry name" value="FdhD"/>
</dbReference>
<gene>
    <name evidence="3 5" type="primary">fdhD</name>
    <name evidence="5" type="ORF">GCM10009867_32530</name>
</gene>
<proteinExistence type="inferred from homology"/>
<dbReference type="SUPFAM" id="SSF53927">
    <property type="entry name" value="Cytidine deaminase-like"/>
    <property type="match status" value="1"/>
</dbReference>
<name>A0ABN3UVU2_9MICO</name>
<evidence type="ECO:0000313" key="6">
    <source>
        <dbReference type="Proteomes" id="UP001501326"/>
    </source>
</evidence>
<dbReference type="Proteomes" id="UP001501326">
    <property type="component" value="Unassembled WGS sequence"/>
</dbReference>
<reference evidence="5 6" key="1">
    <citation type="journal article" date="2019" name="Int. J. Syst. Evol. Microbiol.">
        <title>The Global Catalogue of Microorganisms (GCM) 10K type strain sequencing project: providing services to taxonomists for standard genome sequencing and annotation.</title>
        <authorList>
            <consortium name="The Broad Institute Genomics Platform"/>
            <consortium name="The Broad Institute Genome Sequencing Center for Infectious Disease"/>
            <person name="Wu L."/>
            <person name="Ma J."/>
        </authorList>
    </citation>
    <scope>NUCLEOTIDE SEQUENCE [LARGE SCALE GENOMIC DNA]</scope>
    <source>
        <strain evidence="5 6">JCM 16378</strain>
    </source>
</reference>
<dbReference type="HAMAP" id="MF_00187">
    <property type="entry name" value="FdhD"/>
    <property type="match status" value="1"/>
</dbReference>
<keyword evidence="6" id="KW-1185">Reference proteome</keyword>
<dbReference type="PANTHER" id="PTHR30592:SF1">
    <property type="entry name" value="SULFUR CARRIER PROTEIN FDHD"/>
    <property type="match status" value="1"/>
</dbReference>
<evidence type="ECO:0000313" key="5">
    <source>
        <dbReference type="EMBL" id="GAA2738900.1"/>
    </source>
</evidence>
<evidence type="ECO:0000256" key="3">
    <source>
        <dbReference type="HAMAP-Rule" id="MF_00187"/>
    </source>
</evidence>
<feature type="binding site" evidence="3">
    <location>
        <begin position="299"/>
        <end position="304"/>
    </location>
    <ligand>
        <name>Mo-bis(molybdopterin guanine dinucleotide)</name>
        <dbReference type="ChEBI" id="CHEBI:60539"/>
    </ligand>
</feature>
<feature type="region of interest" description="Disordered" evidence="4">
    <location>
        <begin position="1"/>
        <end position="30"/>
    </location>
</feature>
<dbReference type="InterPro" id="IPR016193">
    <property type="entry name" value="Cytidine_deaminase-like"/>
</dbReference>
<evidence type="ECO:0000256" key="1">
    <source>
        <dbReference type="ARBA" id="ARBA00022490"/>
    </source>
</evidence>
<comment type="function">
    <text evidence="3">Required for formate dehydrogenase (FDH) activity. Acts as a sulfur carrier protein that transfers sulfur from IscS to the molybdenum cofactor prior to its insertion into FDH.</text>
</comment>
<sequence length="317" mass="34012">MPHETLPLRESNRAPTGSGWPHHRGGRADPERAAYRGAMGRVTQRTPAIRLEVTPDGVVSRSRPDTVAVEEPLEMRVDGTSISVTMRTPGDDFDLTLGYLLTEGVLRHATDVARLMHCLDEDEFGSPTYNVVDVTLAPDVTVDLSRSERNQYTTSACGVCGKTSIEAITTHRPYAVDTDPVRLSPAVVAGFPDVLRTQQKVFDKTGGLHAAGLFTPEGEALVVREDVGRHNAVDKVIGWAGREDRLPLAGHVLVVSGRASFELVQKAVMAGIPALVAVSAPSSLAVGLAREAGLTLVGFARAPRLTVYSGDHRLDLD</sequence>
<protein>
    <recommendedName>
        <fullName evidence="3">Sulfur carrier protein FdhD</fullName>
    </recommendedName>
</protein>
<keyword evidence="2 3" id="KW-0501">Molybdenum cofactor biosynthesis</keyword>
<accession>A0ABN3UVU2</accession>
<dbReference type="Pfam" id="PF02634">
    <property type="entry name" value="FdhD-NarQ"/>
    <property type="match status" value="1"/>
</dbReference>
<dbReference type="PIRSF" id="PIRSF015626">
    <property type="entry name" value="FdhD"/>
    <property type="match status" value="1"/>
</dbReference>
<dbReference type="NCBIfam" id="NF001943">
    <property type="entry name" value="PRK00724.1-2"/>
    <property type="match status" value="1"/>
</dbReference>
<evidence type="ECO:0000256" key="4">
    <source>
        <dbReference type="SAM" id="MobiDB-lite"/>
    </source>
</evidence>
<organism evidence="5 6">
    <name type="scientific">Pedococcus aerophilus</name>
    <dbReference type="NCBI Taxonomy" id="436356"/>
    <lineage>
        <taxon>Bacteria</taxon>
        <taxon>Bacillati</taxon>
        <taxon>Actinomycetota</taxon>
        <taxon>Actinomycetes</taxon>
        <taxon>Micrococcales</taxon>
        <taxon>Intrasporangiaceae</taxon>
        <taxon>Pedococcus</taxon>
    </lineage>
</organism>
<dbReference type="PANTHER" id="PTHR30592">
    <property type="entry name" value="FORMATE DEHYDROGENASE"/>
    <property type="match status" value="1"/>
</dbReference>
<comment type="similarity">
    <text evidence="3">Belongs to the FdhD family.</text>
</comment>
<comment type="subcellular location">
    <subcellularLocation>
        <location evidence="3">Cytoplasm</location>
    </subcellularLocation>
</comment>
<dbReference type="Gene3D" id="3.40.140.10">
    <property type="entry name" value="Cytidine Deaminase, domain 2"/>
    <property type="match status" value="1"/>
</dbReference>
<dbReference type="Gene3D" id="3.10.20.10">
    <property type="match status" value="1"/>
</dbReference>
<dbReference type="EMBL" id="BAAARN010000004">
    <property type="protein sequence ID" value="GAA2738900.1"/>
    <property type="molecule type" value="Genomic_DNA"/>
</dbReference>
<dbReference type="NCBIfam" id="TIGR00129">
    <property type="entry name" value="fdhD_narQ"/>
    <property type="match status" value="1"/>
</dbReference>